<sequence length="171" mass="18182">MRPCLAPASHLHVFRKKKNPTNAAPPRQQGVSHVGPPMQHLLLRIQEPPDPRDSGNAKDTQDKARFSCRLGLWVLCTLAGPSATVSGAVLPALCREQPTNQPLRRAAKRGGWKGGHSNHMAASRRAQPLRPTGLVLGSAAVRPAPVISIPGISGSALGPGSRWLAALMERS</sequence>
<dbReference type="AlphaFoldDB" id="A0A9D4B3X3"/>
<accession>A0A9D4B3X3</accession>
<evidence type="ECO:0000313" key="2">
    <source>
        <dbReference type="EMBL" id="KAH1180538.1"/>
    </source>
</evidence>
<organism evidence="2 3">
    <name type="scientific">Mauremys mutica</name>
    <name type="common">yellowpond turtle</name>
    <dbReference type="NCBI Taxonomy" id="74926"/>
    <lineage>
        <taxon>Eukaryota</taxon>
        <taxon>Metazoa</taxon>
        <taxon>Chordata</taxon>
        <taxon>Craniata</taxon>
        <taxon>Vertebrata</taxon>
        <taxon>Euteleostomi</taxon>
        <taxon>Archelosauria</taxon>
        <taxon>Testudinata</taxon>
        <taxon>Testudines</taxon>
        <taxon>Cryptodira</taxon>
        <taxon>Durocryptodira</taxon>
        <taxon>Testudinoidea</taxon>
        <taxon>Geoemydidae</taxon>
        <taxon>Geoemydinae</taxon>
        <taxon>Mauremys</taxon>
    </lineage>
</organism>
<evidence type="ECO:0000313" key="3">
    <source>
        <dbReference type="Proteomes" id="UP000827986"/>
    </source>
</evidence>
<proteinExistence type="predicted"/>
<protein>
    <submittedName>
        <fullName evidence="2">Uncharacterized protein</fullName>
    </submittedName>
</protein>
<dbReference type="EMBL" id="JAHDVG010000470">
    <property type="protein sequence ID" value="KAH1180538.1"/>
    <property type="molecule type" value="Genomic_DNA"/>
</dbReference>
<feature type="region of interest" description="Disordered" evidence="1">
    <location>
        <begin position="102"/>
        <end position="125"/>
    </location>
</feature>
<keyword evidence="3" id="KW-1185">Reference proteome</keyword>
<comment type="caution">
    <text evidence="2">The sequence shown here is derived from an EMBL/GenBank/DDBJ whole genome shotgun (WGS) entry which is preliminary data.</text>
</comment>
<evidence type="ECO:0000256" key="1">
    <source>
        <dbReference type="SAM" id="MobiDB-lite"/>
    </source>
</evidence>
<reference evidence="2" key="1">
    <citation type="submission" date="2021-09" db="EMBL/GenBank/DDBJ databases">
        <title>The genome of Mauremys mutica provides insights into the evolution of semi-aquatic lifestyle.</title>
        <authorList>
            <person name="Gong S."/>
            <person name="Gao Y."/>
        </authorList>
    </citation>
    <scope>NUCLEOTIDE SEQUENCE</scope>
    <source>
        <strain evidence="2">MM-2020</strain>
        <tissue evidence="2">Muscle</tissue>
    </source>
</reference>
<name>A0A9D4B3X3_9SAUR</name>
<gene>
    <name evidence="2" type="ORF">KIL84_009374</name>
</gene>
<dbReference type="Proteomes" id="UP000827986">
    <property type="component" value="Unassembled WGS sequence"/>
</dbReference>